<proteinExistence type="predicted"/>
<organism evidence="2 3">
    <name type="scientific">Curvularia kusanoi</name>
    <name type="common">Cochliobolus kusanoi</name>
    <dbReference type="NCBI Taxonomy" id="90978"/>
    <lineage>
        <taxon>Eukaryota</taxon>
        <taxon>Fungi</taxon>
        <taxon>Dikarya</taxon>
        <taxon>Ascomycota</taxon>
        <taxon>Pezizomycotina</taxon>
        <taxon>Dothideomycetes</taxon>
        <taxon>Pleosporomycetidae</taxon>
        <taxon>Pleosporales</taxon>
        <taxon>Pleosporineae</taxon>
        <taxon>Pleosporaceae</taxon>
        <taxon>Curvularia</taxon>
    </lineage>
</organism>
<evidence type="ECO:0000313" key="3">
    <source>
        <dbReference type="Proteomes" id="UP000801428"/>
    </source>
</evidence>
<feature type="compositionally biased region" description="Polar residues" evidence="1">
    <location>
        <begin position="1"/>
        <end position="21"/>
    </location>
</feature>
<dbReference type="AlphaFoldDB" id="A0A9P4TBA2"/>
<gene>
    <name evidence="2" type="ORF">E8E13_005526</name>
</gene>
<dbReference type="Proteomes" id="UP000801428">
    <property type="component" value="Unassembled WGS sequence"/>
</dbReference>
<name>A0A9P4TBA2_CURKU</name>
<dbReference type="OrthoDB" id="5413827at2759"/>
<feature type="region of interest" description="Disordered" evidence="1">
    <location>
        <begin position="1"/>
        <end position="26"/>
    </location>
</feature>
<dbReference type="EMBL" id="SWKU01000016">
    <property type="protein sequence ID" value="KAF2999776.1"/>
    <property type="molecule type" value="Genomic_DNA"/>
</dbReference>
<evidence type="ECO:0000313" key="2">
    <source>
        <dbReference type="EMBL" id="KAF2999776.1"/>
    </source>
</evidence>
<accession>A0A9P4TBA2</accession>
<reference evidence="2" key="1">
    <citation type="submission" date="2019-04" db="EMBL/GenBank/DDBJ databases">
        <title>Sequencing of skin fungus with MAO and IRED activity.</title>
        <authorList>
            <person name="Marsaioli A.J."/>
            <person name="Bonatto J.M.C."/>
            <person name="Reis Junior O."/>
        </authorList>
    </citation>
    <scope>NUCLEOTIDE SEQUENCE</scope>
    <source>
        <strain evidence="2">30M1</strain>
    </source>
</reference>
<comment type="caution">
    <text evidence="2">The sequence shown here is derived from an EMBL/GenBank/DDBJ whole genome shotgun (WGS) entry which is preliminary data.</text>
</comment>
<sequence length="274" mass="30928">MTSGPQPQAMTGSQASQTSDSLDGPTRLTDLPPEILRVHFDFALFSVNKAIATEARAVFFTGNIFEFDLEVVLYRPLPIEFLYIFGPLGEPHLIHILRDLRHVKLFLQTDGHSHHGFKRLQTGLQLFVNAFNKSHDDPTKSSLLETLELHVVDSNPIQPWMAKASSLNKHIFALEVLADLKKPLTQLKTISLLPAWFSSCLALQLTGRGGRSTATLAWSTKVVKSSQNMYGKRKRAKVVETRAYWQPRLDWREFAARNGIEMPEDAGRYFPLSE</sequence>
<evidence type="ECO:0000256" key="1">
    <source>
        <dbReference type="SAM" id="MobiDB-lite"/>
    </source>
</evidence>
<protein>
    <submittedName>
        <fullName evidence="2">Uncharacterized protein</fullName>
    </submittedName>
</protein>
<keyword evidence="3" id="KW-1185">Reference proteome</keyword>